<evidence type="ECO:0000313" key="2">
    <source>
        <dbReference type="Proteomes" id="UP000542210"/>
    </source>
</evidence>
<dbReference type="InterPro" id="IPR002591">
    <property type="entry name" value="Phosphodiest/P_Trfase"/>
</dbReference>
<keyword evidence="2" id="KW-1185">Reference proteome</keyword>
<dbReference type="RefSeq" id="WP_184881246.1">
    <property type="nucleotide sequence ID" value="NZ_BOOV01000007.1"/>
</dbReference>
<keyword evidence="1" id="KW-0378">Hydrolase</keyword>
<reference evidence="1 2" key="1">
    <citation type="submission" date="2020-08" db="EMBL/GenBank/DDBJ databases">
        <title>Sequencing the genomes of 1000 actinobacteria strains.</title>
        <authorList>
            <person name="Klenk H.-P."/>
        </authorList>
    </citation>
    <scope>NUCLEOTIDE SEQUENCE [LARGE SCALE GENOMIC DNA]</scope>
    <source>
        <strain evidence="1 2">DSM 45784</strain>
    </source>
</reference>
<protein>
    <submittedName>
        <fullName evidence="1">Putative AlkP superfamily phosphohydrolase/phosphomutase</fullName>
    </submittedName>
</protein>
<name>A0A7W7D7W7_9ACTN</name>
<sequence>MTGRMLVVGLDGMPLDLLRELAGDGIMPAARRLLAEGRGVELRAPVPEVSSTSWASFLTGANPARHGVYGFVDLVPGGYQTYFPNVTHLRAPPLWERAAGRRTLCLNVPGTYPAPETGGVVVSGFVAPSFERAVRPARLLEPLRRRGYQLDVEVGDVAADPRAFVGRVSAALAARALSFEYLLDTEPWDLAIAVITETDRLQHFLWRHVTDETSPLHEAVLGVYAQVDACLARLVERCDGDDGIAMVSDHGFGPADCQFHVNAWLRQEGYLAPREDTPSLAEVDERTSVFALDPARLYLNRPGRFPRGRAGLGDSFAEELVARLTSLRWEGRPVVERVHRREEVYRGPLLDRAPDLVVMPAPGVQLRGAFNADAVVRPDVFTGTHTRGNAVFYLRGAIADTALPDPMDMEDVAPVLLDRLGVPAAVPVGGRG</sequence>
<proteinExistence type="predicted"/>
<dbReference type="Proteomes" id="UP000542210">
    <property type="component" value="Unassembled WGS sequence"/>
</dbReference>
<accession>A0A7W7D7W7</accession>
<dbReference type="GO" id="GO:0016787">
    <property type="term" value="F:hydrolase activity"/>
    <property type="evidence" value="ECO:0007669"/>
    <property type="project" value="UniProtKB-KW"/>
</dbReference>
<organism evidence="1 2">
    <name type="scientific">Sphaerisporangium siamense</name>
    <dbReference type="NCBI Taxonomy" id="795645"/>
    <lineage>
        <taxon>Bacteria</taxon>
        <taxon>Bacillati</taxon>
        <taxon>Actinomycetota</taxon>
        <taxon>Actinomycetes</taxon>
        <taxon>Streptosporangiales</taxon>
        <taxon>Streptosporangiaceae</taxon>
        <taxon>Sphaerisporangium</taxon>
    </lineage>
</organism>
<dbReference type="EMBL" id="JACHND010000001">
    <property type="protein sequence ID" value="MBB4701877.1"/>
    <property type="molecule type" value="Genomic_DNA"/>
</dbReference>
<dbReference type="Gene3D" id="3.40.720.10">
    <property type="entry name" value="Alkaline Phosphatase, subunit A"/>
    <property type="match status" value="1"/>
</dbReference>
<dbReference type="Pfam" id="PF01663">
    <property type="entry name" value="Phosphodiest"/>
    <property type="match status" value="1"/>
</dbReference>
<gene>
    <name evidence="1" type="ORF">BJ982_003421</name>
</gene>
<dbReference type="InterPro" id="IPR017850">
    <property type="entry name" value="Alkaline_phosphatase_core_sf"/>
</dbReference>
<comment type="caution">
    <text evidence="1">The sequence shown here is derived from an EMBL/GenBank/DDBJ whole genome shotgun (WGS) entry which is preliminary data.</text>
</comment>
<evidence type="ECO:0000313" key="1">
    <source>
        <dbReference type="EMBL" id="MBB4701877.1"/>
    </source>
</evidence>
<dbReference type="SUPFAM" id="SSF53649">
    <property type="entry name" value="Alkaline phosphatase-like"/>
    <property type="match status" value="1"/>
</dbReference>
<dbReference type="AlphaFoldDB" id="A0A7W7D7W7"/>